<evidence type="ECO:0000256" key="2">
    <source>
        <dbReference type="ARBA" id="ARBA00022803"/>
    </source>
</evidence>
<reference evidence="5 6" key="1">
    <citation type="submission" date="2018-06" db="EMBL/GenBank/DDBJ databases">
        <authorList>
            <person name="Strepis N."/>
        </authorList>
    </citation>
    <scope>NUCLEOTIDE SEQUENCE [LARGE SCALE GENOMIC DNA]</scope>
    <source>
        <strain evidence="5">LUCI</strain>
    </source>
</reference>
<dbReference type="Gene3D" id="1.25.40.10">
    <property type="entry name" value="Tetratricopeptide repeat domain"/>
    <property type="match status" value="1"/>
</dbReference>
<evidence type="ECO:0000256" key="4">
    <source>
        <dbReference type="SAM" id="Coils"/>
    </source>
</evidence>
<evidence type="ECO:0000256" key="3">
    <source>
        <dbReference type="PROSITE-ProRule" id="PRU00339"/>
    </source>
</evidence>
<protein>
    <submittedName>
        <fullName evidence="5">Uncharacterized protein</fullName>
    </submittedName>
</protein>
<dbReference type="PANTHER" id="PTHR44858">
    <property type="entry name" value="TETRATRICOPEPTIDE REPEAT PROTEIN 6"/>
    <property type="match status" value="1"/>
</dbReference>
<dbReference type="Pfam" id="PF13181">
    <property type="entry name" value="TPR_8"/>
    <property type="match status" value="1"/>
</dbReference>
<keyword evidence="2 3" id="KW-0802">TPR repeat</keyword>
<evidence type="ECO:0000313" key="5">
    <source>
        <dbReference type="EMBL" id="VBB05211.1"/>
    </source>
</evidence>
<evidence type="ECO:0000256" key="1">
    <source>
        <dbReference type="ARBA" id="ARBA00022737"/>
    </source>
</evidence>
<feature type="repeat" description="TPR" evidence="3">
    <location>
        <begin position="181"/>
        <end position="214"/>
    </location>
</feature>
<keyword evidence="4" id="KW-0175">Coiled coil</keyword>
<feature type="coiled-coil region" evidence="4">
    <location>
        <begin position="101"/>
        <end position="135"/>
    </location>
</feature>
<keyword evidence="1" id="KW-0677">Repeat</keyword>
<gene>
    <name evidence="5" type="ORF">LUCI_0418</name>
</gene>
<sequence length="266" mass="31187">MGDGETPTVAEERALLEAKRTAIEQAGTYIQSYSAVKNFQLTDDEVKTLASGIMQVTVLDKRRTVVGDGINFWVKIKAEVSTDNIETMAKEVKEKSNLEDYQRLQAEYDQSQQQIADLKKQLQAARNDQERQQIRDRIAYNDNLFQARVWFERGNRHAIRRDYEQALEAYNRAIAINPQYGYAYVNRGRVYALMGRFRPALDDYNTALEINPGLVRAYLLEGRAYEHMGRNREAIESYRSFIRYAPDRERLNVEQARRRIRFLERW</sequence>
<proteinExistence type="predicted"/>
<feature type="repeat" description="TPR" evidence="3">
    <location>
        <begin position="147"/>
        <end position="180"/>
    </location>
</feature>
<dbReference type="SMART" id="SM00028">
    <property type="entry name" value="TPR"/>
    <property type="match status" value="3"/>
</dbReference>
<feature type="repeat" description="TPR" evidence="3">
    <location>
        <begin position="215"/>
        <end position="248"/>
    </location>
</feature>
<dbReference type="PROSITE" id="PS50293">
    <property type="entry name" value="TPR_REGION"/>
    <property type="match status" value="2"/>
</dbReference>
<dbReference type="Proteomes" id="UP000277811">
    <property type="component" value="Unassembled WGS sequence"/>
</dbReference>
<dbReference type="InterPro" id="IPR050498">
    <property type="entry name" value="Ycf3"/>
</dbReference>
<dbReference type="SUPFAM" id="SSF48452">
    <property type="entry name" value="TPR-like"/>
    <property type="match status" value="1"/>
</dbReference>
<keyword evidence="6" id="KW-1185">Reference proteome</keyword>
<dbReference type="Pfam" id="PF13371">
    <property type="entry name" value="TPR_9"/>
    <property type="match status" value="1"/>
</dbReference>
<dbReference type="EMBL" id="UPPP01000054">
    <property type="protein sequence ID" value="VBB05211.1"/>
    <property type="molecule type" value="Genomic_DNA"/>
</dbReference>
<dbReference type="InterPro" id="IPR011990">
    <property type="entry name" value="TPR-like_helical_dom_sf"/>
</dbReference>
<dbReference type="AlphaFoldDB" id="A0A498R1I7"/>
<accession>A0A498R1I7</accession>
<dbReference type="Gene3D" id="3.30.1660.40">
    <property type="entry name" value="FlgT, N-terminal domain"/>
    <property type="match status" value="1"/>
</dbReference>
<dbReference type="PANTHER" id="PTHR44858:SF1">
    <property type="entry name" value="UDP-N-ACETYLGLUCOSAMINE--PEPTIDE N-ACETYLGLUCOSAMINYLTRANSFERASE SPINDLY-RELATED"/>
    <property type="match status" value="1"/>
</dbReference>
<evidence type="ECO:0000313" key="6">
    <source>
        <dbReference type="Proteomes" id="UP000277811"/>
    </source>
</evidence>
<dbReference type="InterPro" id="IPR019734">
    <property type="entry name" value="TPR_rpt"/>
</dbReference>
<dbReference type="PROSITE" id="PS50005">
    <property type="entry name" value="TPR"/>
    <property type="match status" value="3"/>
</dbReference>
<organism evidence="5 6">
    <name type="scientific">Lucifera butyrica</name>
    <dbReference type="NCBI Taxonomy" id="1351585"/>
    <lineage>
        <taxon>Bacteria</taxon>
        <taxon>Bacillati</taxon>
        <taxon>Bacillota</taxon>
        <taxon>Negativicutes</taxon>
        <taxon>Veillonellales</taxon>
        <taxon>Veillonellaceae</taxon>
        <taxon>Lucifera</taxon>
    </lineage>
</organism>
<name>A0A498R1I7_9FIRM</name>
<dbReference type="InterPro" id="IPR038180">
    <property type="entry name" value="FlgT_N_sf"/>
</dbReference>